<dbReference type="EMBL" id="LK052888">
    <property type="protein sequence ID" value="CDR39279.1"/>
    <property type="molecule type" value="Genomic_DNA"/>
</dbReference>
<gene>
    <name evidence="3" type="ORF">CYFA0S_03e01651g</name>
</gene>
<dbReference type="CDD" id="cd00067">
    <property type="entry name" value="GAL4"/>
    <property type="match status" value="1"/>
</dbReference>
<dbReference type="PROSITE" id="PS50048">
    <property type="entry name" value="ZN2_CY6_FUNGAL_2"/>
    <property type="match status" value="1"/>
</dbReference>
<dbReference type="Gene3D" id="4.10.240.10">
    <property type="entry name" value="Zn(2)-C6 fungal-type DNA-binding domain"/>
    <property type="match status" value="1"/>
</dbReference>
<sequence>MTLGIAQLEPLSEVPKDKTRLYSNFSPLWPIRPSLFFMKIVSRIVEIKMSMILSEEEKTRIASKMNRKFPEHEYNTEDIFKHWRQVMYRGMCVTKLLDEDVQYDKSTGLIVSSQEKYNEAVKVLPVTARKKALSWYRINHADTLRYLEMRERIDPASIDGLEYEETIFRYNPDEDNYDSRMEDEEHENTESEDQATASPSLPLVNIALPMSSTTEEDESKSFDIGQFMEIAKGTLEEKPKRKVRSVVVKTSGKKAPTREHTLIPSMTESQRSKTPCSYCKSQKKYCTRDKPQCSRCIVDDVPCEYAPNVLHSPQLKKRKLITSYQEAIDSDFARSSPDSSTSYVTDMILSGHTLTSQKPMYRARLTREELDQRRHAAKTMLELFDRGHFSESQVLDFAKDLITHVAADDSFLFETAPPILFSKIMSMS</sequence>
<evidence type="ECO:0000259" key="2">
    <source>
        <dbReference type="PROSITE" id="PS50048"/>
    </source>
</evidence>
<organism evidence="3">
    <name type="scientific">Cyberlindnera fabianii</name>
    <name type="common">Yeast</name>
    <name type="synonym">Hansenula fabianii</name>
    <dbReference type="NCBI Taxonomy" id="36022"/>
    <lineage>
        <taxon>Eukaryota</taxon>
        <taxon>Fungi</taxon>
        <taxon>Dikarya</taxon>
        <taxon>Ascomycota</taxon>
        <taxon>Saccharomycotina</taxon>
        <taxon>Saccharomycetes</taxon>
        <taxon>Phaffomycetales</taxon>
        <taxon>Phaffomycetaceae</taxon>
        <taxon>Cyberlindnera</taxon>
    </lineage>
</organism>
<dbReference type="Pfam" id="PF00172">
    <property type="entry name" value="Zn_clus"/>
    <property type="match status" value="1"/>
</dbReference>
<dbReference type="SUPFAM" id="SSF57701">
    <property type="entry name" value="Zn2/Cys6 DNA-binding domain"/>
    <property type="match status" value="1"/>
</dbReference>
<dbReference type="PROSITE" id="PS00463">
    <property type="entry name" value="ZN2_CY6_FUNGAL_1"/>
    <property type="match status" value="1"/>
</dbReference>
<dbReference type="InterPro" id="IPR001138">
    <property type="entry name" value="Zn2Cys6_DnaBD"/>
</dbReference>
<proteinExistence type="predicted"/>
<feature type="compositionally biased region" description="Acidic residues" evidence="1">
    <location>
        <begin position="173"/>
        <end position="193"/>
    </location>
</feature>
<feature type="region of interest" description="Disordered" evidence="1">
    <location>
        <begin position="172"/>
        <end position="200"/>
    </location>
</feature>
<protein>
    <submittedName>
        <fullName evidence="3">CYFA0S03e01651g1_1</fullName>
    </submittedName>
</protein>
<reference evidence="3" key="1">
    <citation type="journal article" date="2014" name="Genome Announc.">
        <title>Genome sequence of the yeast Cyberlindnera fabianii (Hansenula fabianii).</title>
        <authorList>
            <person name="Freel K.C."/>
            <person name="Sarilar V."/>
            <person name="Neuveglise C."/>
            <person name="Devillers H."/>
            <person name="Friedrich A."/>
            <person name="Schacherer J."/>
        </authorList>
    </citation>
    <scope>NUCLEOTIDE SEQUENCE</scope>
    <source>
        <strain evidence="3">YJS4271</strain>
    </source>
</reference>
<dbReference type="OrthoDB" id="1919336at2759"/>
<feature type="domain" description="Zn(2)-C6 fungal-type" evidence="2">
    <location>
        <begin position="275"/>
        <end position="305"/>
    </location>
</feature>
<accession>A0A061AX40</accession>
<dbReference type="AlphaFoldDB" id="A0A061AX40"/>
<dbReference type="GO" id="GO:0008270">
    <property type="term" value="F:zinc ion binding"/>
    <property type="evidence" value="ECO:0007669"/>
    <property type="project" value="InterPro"/>
</dbReference>
<name>A0A061AX40_CYBFA</name>
<dbReference type="VEuPathDB" id="FungiDB:BON22_4547"/>
<evidence type="ECO:0000256" key="1">
    <source>
        <dbReference type="SAM" id="MobiDB-lite"/>
    </source>
</evidence>
<dbReference type="InterPro" id="IPR036864">
    <property type="entry name" value="Zn2-C6_fun-type_DNA-bd_sf"/>
</dbReference>
<dbReference type="SMART" id="SM00066">
    <property type="entry name" value="GAL4"/>
    <property type="match status" value="1"/>
</dbReference>
<evidence type="ECO:0000313" key="3">
    <source>
        <dbReference type="EMBL" id="CDR39279.1"/>
    </source>
</evidence>
<dbReference type="GO" id="GO:0000981">
    <property type="term" value="F:DNA-binding transcription factor activity, RNA polymerase II-specific"/>
    <property type="evidence" value="ECO:0007669"/>
    <property type="project" value="InterPro"/>
</dbReference>